<dbReference type="PANTHER" id="PTHR30511">
    <property type="entry name" value="ALANINE RACEMASE"/>
    <property type="match status" value="1"/>
</dbReference>
<gene>
    <name evidence="5" type="ORF">SAMN05444368_0439</name>
</gene>
<feature type="domain" description="Alanine racemase N-terminal" evidence="4">
    <location>
        <begin position="9"/>
        <end position="228"/>
    </location>
</feature>
<dbReference type="RefSeq" id="WP_074199130.1">
    <property type="nucleotide sequence ID" value="NZ_FSQZ01000001.1"/>
</dbReference>
<dbReference type="CDD" id="cd06815">
    <property type="entry name" value="PLPDE_III_AR_like_1"/>
    <property type="match status" value="1"/>
</dbReference>
<dbReference type="InterPro" id="IPR029066">
    <property type="entry name" value="PLP-binding_barrel"/>
</dbReference>
<proteinExistence type="predicted"/>
<evidence type="ECO:0000313" key="6">
    <source>
        <dbReference type="Proteomes" id="UP000185093"/>
    </source>
</evidence>
<dbReference type="InterPro" id="IPR001608">
    <property type="entry name" value="Ala_racemase_N"/>
</dbReference>
<reference evidence="5 6" key="1">
    <citation type="submission" date="2016-11" db="EMBL/GenBank/DDBJ databases">
        <authorList>
            <person name="Varghese N."/>
            <person name="Submissions S."/>
        </authorList>
    </citation>
    <scope>NUCLEOTIDE SEQUENCE [LARGE SCALE GENOMIC DNA]</scope>
    <source>
        <strain evidence="5 6">DSM 20664</strain>
    </source>
</reference>
<evidence type="ECO:0000256" key="3">
    <source>
        <dbReference type="ARBA" id="ARBA00023235"/>
    </source>
</evidence>
<accession>A0ABY1JBF9</accession>
<name>A0ABY1JBF9_9BACT</name>
<dbReference type="Gene3D" id="3.20.20.10">
    <property type="entry name" value="Alanine racemase"/>
    <property type="match status" value="1"/>
</dbReference>
<dbReference type="PANTHER" id="PTHR30511:SF3">
    <property type="entry name" value="LYSINE RACEMASE"/>
    <property type="match status" value="1"/>
</dbReference>
<keyword evidence="3" id="KW-0413">Isomerase</keyword>
<sequence>MGGNPKLKVRLDKIRENASRVVNLCKGAGIEAGGVTKGMCGNVSVARAMLEGGCAFLGDSRLKNIATLKREGLQTTFMLLRLPMASEMTDVVSYVDVSLISMPETIKLLDDACMALGLNHDVIVMVDVGDLREGIWPVSAEIEEMARALKASRKVRCIGVGTNVGCFGGVLPSSANLGHLLEVGHELERRLGYELRVYSGGGTSSLALVEDNTMPSGINQLRIGEAILLGSDITGKRLISYLHQDTLMLVAEVIEVRRKPSVPIGTIGADAFGNVPQFNDRGMRLRAILAIGRQDVRPEGITPLDRGVYVLGASSDHLIVDVEEMDHKLTVGDTLEFEVNYGAMLAAATSPYVEVVMEER</sequence>
<dbReference type="SUPFAM" id="SSF51419">
    <property type="entry name" value="PLP-binding barrel"/>
    <property type="match status" value="1"/>
</dbReference>
<evidence type="ECO:0000313" key="5">
    <source>
        <dbReference type="EMBL" id="SIN63630.1"/>
    </source>
</evidence>
<keyword evidence="2" id="KW-0663">Pyridoxal phosphate</keyword>
<comment type="caution">
    <text evidence="5">The sequence shown here is derived from an EMBL/GenBank/DDBJ whole genome shotgun (WGS) entry which is preliminary data.</text>
</comment>
<dbReference type="InterPro" id="IPR000821">
    <property type="entry name" value="Ala_racemase"/>
</dbReference>
<dbReference type="EMBL" id="FSQZ01000001">
    <property type="protein sequence ID" value="SIN63630.1"/>
    <property type="molecule type" value="Genomic_DNA"/>
</dbReference>
<evidence type="ECO:0000259" key="4">
    <source>
        <dbReference type="Pfam" id="PF01168"/>
    </source>
</evidence>
<evidence type="ECO:0000256" key="1">
    <source>
        <dbReference type="ARBA" id="ARBA00001933"/>
    </source>
</evidence>
<comment type="cofactor">
    <cofactor evidence="1">
        <name>pyridoxal 5'-phosphate</name>
        <dbReference type="ChEBI" id="CHEBI:597326"/>
    </cofactor>
</comment>
<dbReference type="Proteomes" id="UP000185093">
    <property type="component" value="Unassembled WGS sequence"/>
</dbReference>
<dbReference type="Pfam" id="PF01168">
    <property type="entry name" value="Ala_racemase_N"/>
    <property type="match status" value="1"/>
</dbReference>
<protein>
    <submittedName>
        <fullName evidence="5">Predicted amino acid racemase</fullName>
    </submittedName>
</protein>
<keyword evidence="6" id="KW-1185">Reference proteome</keyword>
<organism evidence="5 6">
    <name type="scientific">Acetomicrobium flavidum</name>
    <dbReference type="NCBI Taxonomy" id="49896"/>
    <lineage>
        <taxon>Bacteria</taxon>
        <taxon>Thermotogati</taxon>
        <taxon>Synergistota</taxon>
        <taxon>Synergistia</taxon>
        <taxon>Synergistales</taxon>
        <taxon>Acetomicrobiaceae</taxon>
        <taxon>Acetomicrobium</taxon>
    </lineage>
</organism>
<evidence type="ECO:0000256" key="2">
    <source>
        <dbReference type="ARBA" id="ARBA00022898"/>
    </source>
</evidence>